<dbReference type="NCBIfam" id="TIGR02595">
    <property type="entry name" value="PEP_CTERM"/>
    <property type="match status" value="1"/>
</dbReference>
<feature type="chain" id="PRO_5022856927" evidence="2">
    <location>
        <begin position="25"/>
        <end position="303"/>
    </location>
</feature>
<sequence>MRFTFNKYLAITVTLFCFSNVSFASKIITCESKSNNGTATFDYGDATQTTTGINYGVACHDTNNWQQLGKAKIKDDNGDNVEIALEGESDETDDDASKNLGWNAETSNKDKDSGDNGVRWRVQNSDGTWPSKFSRGALTAGANVEYKFIVTRSNEGNHEYDQLKAWSDWNGDGKFDESEIIINETWYKNHDKNGTKNENGSSNSDLMTKNNTDTRRIYKEIITIPAINVANDTWMRARIICENSLVAGNDFTLSSTGYYHQGEVEDYKVAINTLSAVQVPEPTTLFVFGSALIGLVLSRKKTR</sequence>
<organism evidence="6 8">
    <name type="scientific">Colwellia hornerae</name>
    <dbReference type="NCBI Taxonomy" id="89402"/>
    <lineage>
        <taxon>Bacteria</taxon>
        <taxon>Pseudomonadati</taxon>
        <taxon>Pseudomonadota</taxon>
        <taxon>Gammaproteobacteria</taxon>
        <taxon>Alteromonadales</taxon>
        <taxon>Colwelliaceae</taxon>
        <taxon>Colwellia</taxon>
    </lineage>
</organism>
<gene>
    <name evidence="5" type="ORF">ESZ26_09630</name>
    <name evidence="6" type="ORF">ESZ27_05630</name>
</gene>
<protein>
    <submittedName>
        <fullName evidence="6">PEP-CTERM sorting domain-containing protein</fullName>
    </submittedName>
</protein>
<dbReference type="RefSeq" id="WP_146796947.1">
    <property type="nucleotide sequence ID" value="NZ_VOLP01000002.1"/>
</dbReference>
<dbReference type="Proteomes" id="UP000321525">
    <property type="component" value="Unassembled WGS sequence"/>
</dbReference>
<accession>A0A5C6QL20</accession>
<name>A0A5C6QL20_9GAMM</name>
<evidence type="ECO:0000313" key="7">
    <source>
        <dbReference type="Proteomes" id="UP000321525"/>
    </source>
</evidence>
<keyword evidence="2" id="KW-0732">Signal</keyword>
<reference evidence="6 8" key="1">
    <citation type="submission" date="2019-07" db="EMBL/GenBank/DDBJ databases">
        <title>Genomes of sea-ice associated Colwellia species.</title>
        <authorList>
            <person name="Bowman J.P."/>
        </authorList>
    </citation>
    <scope>NUCLEOTIDE SEQUENCE [LARGE SCALE GENOMIC DNA]</scope>
    <source>
        <strain evidence="5 7">ACAM 607</strain>
        <strain evidence="6 8">IC036</strain>
    </source>
</reference>
<evidence type="ECO:0000313" key="6">
    <source>
        <dbReference type="EMBL" id="TWX69413.1"/>
    </source>
</evidence>
<dbReference type="InterPro" id="IPR013424">
    <property type="entry name" value="Ice-binding_C"/>
</dbReference>
<evidence type="ECO:0000259" key="4">
    <source>
        <dbReference type="Pfam" id="PF20009"/>
    </source>
</evidence>
<dbReference type="AlphaFoldDB" id="A0A5C6QL20"/>
<evidence type="ECO:0000256" key="2">
    <source>
        <dbReference type="SAM" id="SignalP"/>
    </source>
</evidence>
<dbReference type="OrthoDB" id="6227786at2"/>
<evidence type="ECO:0000259" key="3">
    <source>
        <dbReference type="Pfam" id="PF07589"/>
    </source>
</evidence>
<proteinExistence type="predicted"/>
<dbReference type="EMBL" id="VOLR01000011">
    <property type="protein sequence ID" value="TWX59686.1"/>
    <property type="molecule type" value="Genomic_DNA"/>
</dbReference>
<evidence type="ECO:0000256" key="1">
    <source>
        <dbReference type="SAM" id="MobiDB-lite"/>
    </source>
</evidence>
<feature type="region of interest" description="Disordered" evidence="1">
    <location>
        <begin position="86"/>
        <end position="125"/>
    </location>
</feature>
<keyword evidence="7" id="KW-1185">Reference proteome</keyword>
<feature type="signal peptide" evidence="2">
    <location>
        <begin position="1"/>
        <end position="24"/>
    </location>
</feature>
<feature type="domain" description="GEVED" evidence="4">
    <location>
        <begin position="163"/>
        <end position="269"/>
    </location>
</feature>
<feature type="domain" description="Ice-binding protein C-terminal" evidence="3">
    <location>
        <begin position="278"/>
        <end position="300"/>
    </location>
</feature>
<evidence type="ECO:0000313" key="5">
    <source>
        <dbReference type="EMBL" id="TWX59686.1"/>
    </source>
</evidence>
<evidence type="ECO:0000313" key="8">
    <source>
        <dbReference type="Proteomes" id="UP000321917"/>
    </source>
</evidence>
<dbReference type="Pfam" id="PF20009">
    <property type="entry name" value="GEVED"/>
    <property type="match status" value="1"/>
</dbReference>
<comment type="caution">
    <text evidence="6">The sequence shown here is derived from an EMBL/GenBank/DDBJ whole genome shotgun (WGS) entry which is preliminary data.</text>
</comment>
<dbReference type="InterPro" id="IPR045474">
    <property type="entry name" value="GEVED"/>
</dbReference>
<dbReference type="Proteomes" id="UP000321917">
    <property type="component" value="Unassembled WGS sequence"/>
</dbReference>
<dbReference type="Pfam" id="PF07589">
    <property type="entry name" value="PEP-CTERM"/>
    <property type="match status" value="1"/>
</dbReference>
<dbReference type="EMBL" id="VOLQ01000007">
    <property type="protein sequence ID" value="TWX69413.1"/>
    <property type="molecule type" value="Genomic_DNA"/>
</dbReference>